<dbReference type="InterPro" id="IPR036388">
    <property type="entry name" value="WH-like_DNA-bd_sf"/>
</dbReference>
<sequence>MENLHSLDPRKQELLEARFLGNRGFSNSVPEQLLQASQNATMMQSGLNLAVGANSNSNNNQDSNLSAASGSSVSSDKEIESPDKYPPPLRAQSSERKRKRKEEAAASDLVYTGKTPRPETSKKINEYFKIKECSNIEMTSTFYNGNTYPPSPQANPLQSPLSTMSGNLDYSQLMAPMQRSSQMFHRAVQTDLTINKIKELESKSAMDLEIRDNRIDELQRAGEEYKRQVSTQQKLLDKQKEQQSKCLAVTKQLLIEKSTMEKKAARQKCMQNRLRLGQFITQRQGASFVENWVDGYAFTELIKKQEQIATEREEIERQRKLLGKRKPSTAQPKGRANNGPSSVAIANGDFAKPDPPKDSLQKLTWLEYYEHEEILKLRQASLKKEDTDLQVELEKLERERNLHIRELKRIHNEDQSRFNNHAVLNDRYLLLILLGKGGFSEVHKAFDLKEQRYVACKIHQLNKDWKDDKKANYIKHALREYNIHKSLDHPRVVKLYDVFEIDPNSFCTVLEYCDGHDLDFYLKQHKSIPEREARCIIMQVVHALKYLNEIKPPVIHYDLKPGNILLGSGTVSNEIKITDFGLSKIMDDESYVPEIGMDLTSQGAGTYWYLPPGDRDVAHSCLVPKFAAACSSCCSGVINNSDKMLMPKAHRIAIYEYLFKEGVLVARKDFNAPKHPDLENVPNLHVIKALQSLKSKGLVKEQFAWRHYYWYLTNEGIQYLRNVLNLPPEIVPATLKRQVRSETTRQRPRAPDAAPKTASDREGYRWAPGGPDKRGDVGLGTEPKLEFKGGFGRGRAPPQ</sequence>
<dbReference type="GO" id="GO:0005524">
    <property type="term" value="F:ATP binding"/>
    <property type="evidence" value="ECO:0007669"/>
    <property type="project" value="UniProtKB-UniRule"/>
</dbReference>
<evidence type="ECO:0000256" key="11">
    <source>
        <dbReference type="PROSITE-ProRule" id="PRU10141"/>
    </source>
</evidence>
<evidence type="ECO:0000256" key="3">
    <source>
        <dbReference type="ARBA" id="ARBA00022490"/>
    </source>
</evidence>
<keyword evidence="4" id="KW-0723">Serine/threonine-protein kinase</keyword>
<evidence type="ECO:0000313" key="15">
    <source>
        <dbReference type="EMBL" id="LAA02833.1"/>
    </source>
</evidence>
<evidence type="ECO:0000256" key="10">
    <source>
        <dbReference type="ARBA" id="ARBA00023274"/>
    </source>
</evidence>
<dbReference type="InterPro" id="IPR005326">
    <property type="entry name" value="Plectin_eS10_N"/>
</dbReference>
<feature type="region of interest" description="Disordered" evidence="13">
    <location>
        <begin position="320"/>
        <end position="356"/>
    </location>
</feature>
<dbReference type="Gene3D" id="1.10.510.10">
    <property type="entry name" value="Transferase(Phosphotransferase) domain 1"/>
    <property type="match status" value="1"/>
</dbReference>
<dbReference type="FunFam" id="1.10.10.10:FF:000025">
    <property type="entry name" value="40S ribosomal protein S10"/>
    <property type="match status" value="1"/>
</dbReference>
<dbReference type="GO" id="GO:0005634">
    <property type="term" value="C:nucleus"/>
    <property type="evidence" value="ECO:0007669"/>
    <property type="project" value="TreeGrafter"/>
</dbReference>
<keyword evidence="12" id="KW-0175">Coiled coil</keyword>
<dbReference type="Pfam" id="PF03501">
    <property type="entry name" value="S10_plectin"/>
    <property type="match status" value="1"/>
</dbReference>
<dbReference type="InterPro" id="IPR008271">
    <property type="entry name" value="Ser/Thr_kinase_AS"/>
</dbReference>
<comment type="subcellular location">
    <subcellularLocation>
        <location evidence="1">Cytoplasm</location>
    </subcellularLocation>
</comment>
<dbReference type="GO" id="GO:0002181">
    <property type="term" value="P:cytoplasmic translation"/>
    <property type="evidence" value="ECO:0007669"/>
    <property type="project" value="UniProtKB-ARBA"/>
</dbReference>
<name>A0A2L2Y3U3_PARTP</name>
<dbReference type="GO" id="GO:0005840">
    <property type="term" value="C:ribosome"/>
    <property type="evidence" value="ECO:0007669"/>
    <property type="project" value="UniProtKB-KW"/>
</dbReference>
<feature type="coiled-coil region" evidence="12">
    <location>
        <begin position="379"/>
        <end position="413"/>
    </location>
</feature>
<feature type="region of interest" description="Disordered" evidence="13">
    <location>
        <begin position="51"/>
        <end position="120"/>
    </location>
</feature>
<dbReference type="PROSITE" id="PS00107">
    <property type="entry name" value="PROTEIN_KINASE_ATP"/>
    <property type="match status" value="1"/>
</dbReference>
<dbReference type="GO" id="GO:0007059">
    <property type="term" value="P:chromosome segregation"/>
    <property type="evidence" value="ECO:0007669"/>
    <property type="project" value="TreeGrafter"/>
</dbReference>
<keyword evidence="8 11" id="KW-0067">ATP-binding</keyword>
<evidence type="ECO:0000256" key="13">
    <source>
        <dbReference type="SAM" id="MobiDB-lite"/>
    </source>
</evidence>
<evidence type="ECO:0000256" key="1">
    <source>
        <dbReference type="ARBA" id="ARBA00004496"/>
    </source>
</evidence>
<protein>
    <submittedName>
        <fullName evidence="15">Serine/threonine-protein kinase tousled-like 1</fullName>
    </submittedName>
</protein>
<dbReference type="Pfam" id="PF00069">
    <property type="entry name" value="Pkinase"/>
    <property type="match status" value="1"/>
</dbReference>
<dbReference type="SUPFAM" id="SSF56112">
    <property type="entry name" value="Protein kinase-like (PK-like)"/>
    <property type="match status" value="1"/>
</dbReference>
<proteinExistence type="evidence at transcript level"/>
<dbReference type="PANTHER" id="PTHR22974">
    <property type="entry name" value="MIXED LINEAGE PROTEIN KINASE"/>
    <property type="match status" value="1"/>
</dbReference>
<keyword evidence="9" id="KW-0689">Ribosomal protein</keyword>
<dbReference type="InterPro" id="IPR000719">
    <property type="entry name" value="Prot_kinase_dom"/>
</dbReference>
<evidence type="ECO:0000256" key="12">
    <source>
        <dbReference type="SAM" id="Coils"/>
    </source>
</evidence>
<dbReference type="SMART" id="SM00220">
    <property type="entry name" value="S_TKc"/>
    <property type="match status" value="1"/>
</dbReference>
<evidence type="ECO:0000256" key="6">
    <source>
        <dbReference type="ARBA" id="ARBA00022741"/>
    </source>
</evidence>
<dbReference type="PROSITE" id="PS50011">
    <property type="entry name" value="PROTEIN_KINASE_DOM"/>
    <property type="match status" value="1"/>
</dbReference>
<dbReference type="InterPro" id="IPR011009">
    <property type="entry name" value="Kinase-like_dom_sf"/>
</dbReference>
<dbReference type="OrthoDB" id="5211809at2759"/>
<evidence type="ECO:0000256" key="5">
    <source>
        <dbReference type="ARBA" id="ARBA00022679"/>
    </source>
</evidence>
<keyword evidence="7 15" id="KW-0418">Kinase</keyword>
<feature type="binding site" evidence="11">
    <location>
        <position position="457"/>
    </location>
    <ligand>
        <name>ATP</name>
        <dbReference type="ChEBI" id="CHEBI:30616"/>
    </ligand>
</feature>
<keyword evidence="6 11" id="KW-0547">Nucleotide-binding</keyword>
<evidence type="ECO:0000256" key="8">
    <source>
        <dbReference type="ARBA" id="ARBA00022840"/>
    </source>
</evidence>
<dbReference type="GO" id="GO:0035556">
    <property type="term" value="P:intracellular signal transduction"/>
    <property type="evidence" value="ECO:0007669"/>
    <property type="project" value="TreeGrafter"/>
</dbReference>
<dbReference type="InterPro" id="IPR017441">
    <property type="entry name" value="Protein_kinase_ATP_BS"/>
</dbReference>
<feature type="region of interest" description="Disordered" evidence="13">
    <location>
        <begin position="737"/>
        <end position="799"/>
    </location>
</feature>
<feature type="domain" description="Protein kinase" evidence="14">
    <location>
        <begin position="428"/>
        <end position="744"/>
    </location>
</feature>
<dbReference type="GO" id="GO:1990904">
    <property type="term" value="C:ribonucleoprotein complex"/>
    <property type="evidence" value="ECO:0007669"/>
    <property type="project" value="UniProtKB-KW"/>
</dbReference>
<evidence type="ECO:0000259" key="14">
    <source>
        <dbReference type="PROSITE" id="PS50011"/>
    </source>
</evidence>
<keyword evidence="5" id="KW-0808">Transferase</keyword>
<evidence type="ECO:0000256" key="4">
    <source>
        <dbReference type="ARBA" id="ARBA00022527"/>
    </source>
</evidence>
<keyword evidence="3" id="KW-0963">Cytoplasm</keyword>
<dbReference type="EMBL" id="IAAA01000616">
    <property type="protein sequence ID" value="LAA02833.1"/>
    <property type="molecule type" value="mRNA"/>
</dbReference>
<comment type="similarity">
    <text evidence="2">Belongs to the eukaryotic ribosomal protein eS10 family.</text>
</comment>
<dbReference type="FunFam" id="1.10.510.10:FF:000698">
    <property type="entry name" value="Serine/threonine-protein kinase tousled-like 1"/>
    <property type="match status" value="1"/>
</dbReference>
<evidence type="ECO:0000256" key="2">
    <source>
        <dbReference type="ARBA" id="ARBA00007278"/>
    </source>
</evidence>
<dbReference type="GO" id="GO:0005737">
    <property type="term" value="C:cytoplasm"/>
    <property type="evidence" value="ECO:0007669"/>
    <property type="project" value="UniProtKB-SubCell"/>
</dbReference>
<evidence type="ECO:0000256" key="9">
    <source>
        <dbReference type="ARBA" id="ARBA00022980"/>
    </source>
</evidence>
<organism evidence="15">
    <name type="scientific">Parasteatoda tepidariorum</name>
    <name type="common">Common house spider</name>
    <name type="synonym">Achaearanea tepidariorum</name>
    <dbReference type="NCBI Taxonomy" id="114398"/>
    <lineage>
        <taxon>Eukaryota</taxon>
        <taxon>Metazoa</taxon>
        <taxon>Ecdysozoa</taxon>
        <taxon>Arthropoda</taxon>
        <taxon>Chelicerata</taxon>
        <taxon>Arachnida</taxon>
        <taxon>Araneae</taxon>
        <taxon>Araneomorphae</taxon>
        <taxon>Entelegynae</taxon>
        <taxon>Araneoidea</taxon>
        <taxon>Theridiidae</taxon>
        <taxon>Parasteatoda</taxon>
    </lineage>
</organism>
<reference evidence="15" key="1">
    <citation type="journal article" date="2016" name="Mol. Ecol. Resour.">
        <title>Evaluation of the impact of RNA preservation methods of spiders for de novo transcriptome assembly.</title>
        <authorList>
            <person name="Kono N."/>
            <person name="Nakamura H."/>
            <person name="Ito Y."/>
            <person name="Tomita M."/>
            <person name="Arakawa K."/>
        </authorList>
    </citation>
    <scope>NUCLEOTIDE SEQUENCE</scope>
    <source>
        <tissue evidence="15">Whole body</tissue>
    </source>
</reference>
<dbReference type="PROSITE" id="PS00108">
    <property type="entry name" value="PROTEIN_KINASE_ST"/>
    <property type="match status" value="1"/>
</dbReference>
<dbReference type="AlphaFoldDB" id="A0A2L2Y3U3"/>
<feature type="compositionally biased region" description="Low complexity" evidence="13">
    <location>
        <begin position="51"/>
        <end position="74"/>
    </location>
</feature>
<dbReference type="Gene3D" id="1.10.10.10">
    <property type="entry name" value="Winged helix-like DNA-binding domain superfamily/Winged helix DNA-binding domain"/>
    <property type="match status" value="1"/>
</dbReference>
<dbReference type="PANTHER" id="PTHR22974:SF23">
    <property type="entry name" value="TOUSLED-LIKE KINASE, ISOFORM G"/>
    <property type="match status" value="1"/>
</dbReference>
<dbReference type="GO" id="GO:0004674">
    <property type="term" value="F:protein serine/threonine kinase activity"/>
    <property type="evidence" value="ECO:0007669"/>
    <property type="project" value="UniProtKB-KW"/>
</dbReference>
<keyword evidence="10" id="KW-0687">Ribonucleoprotein</keyword>
<feature type="coiled-coil region" evidence="12">
    <location>
        <begin position="208"/>
        <end position="242"/>
    </location>
</feature>
<evidence type="ECO:0000256" key="7">
    <source>
        <dbReference type="ARBA" id="ARBA00022777"/>
    </source>
</evidence>
<accession>A0A2L2Y3U3</accession>